<dbReference type="InterPro" id="IPR055471">
    <property type="entry name" value="DUF7043"/>
</dbReference>
<proteinExistence type="predicted"/>
<keyword evidence="4" id="KW-1185">Reference proteome</keyword>
<dbReference type="AlphaFoldDB" id="A0AAD9NEK4"/>
<comment type="caution">
    <text evidence="3">The sequence shown here is derived from an EMBL/GenBank/DDBJ whole genome shotgun (WGS) entry which is preliminary data.</text>
</comment>
<feature type="domain" description="DUF7043" evidence="2">
    <location>
        <begin position="320"/>
        <end position="431"/>
    </location>
</feature>
<feature type="chain" id="PRO_5041919148" description="DUF7043 domain-containing protein" evidence="1">
    <location>
        <begin position="22"/>
        <end position="558"/>
    </location>
</feature>
<feature type="domain" description="DUF7043" evidence="2">
    <location>
        <begin position="21"/>
        <end position="133"/>
    </location>
</feature>
<sequence>MELSLLLLLTVLSLSSGGVSATSCSFPELMRRRPRWESEILKERAETNLFYKFHASSMEIVDYSVDQETTETRYCVRTFDGNKFLLRDEVLHDGNAPTYRCIQFVVRSENVIEIKESATSTTMAASLCDDVNLTWNPSPLVWPEAVQYHACALTGGYDMTVKHKIGNIELCPSSWLKPRLESECMPGDGISIDFRHFDCRGDLSMAQEQQLQCLGSWTDGHYAYSVLTDADDLWPKLWMLRLPVKRGASFTAELLSDIRVERGAKISQSERYHVLEMTRRPFPSLCADEAVTCDDCTRDTSDLYCQKSCHMCVGEPATPKGCVFPSETRGIWEEISAADSRLVNISESGLSTSGLETLRCLELRVADWFGDTERHALSVVYPNGCRPRFACAQLVRASPSVLRYRLSEPRVWPFSVSLNAADVCAQTRFTSTASYGSRRLKTLVSTDPTVRQTVSCGLNASLEVIGNFDGAKKCHGRVNPCGTNDDVITLELHGESCPEVTRFRCLASFVDDSMQILVTERDGATRDVHCWMFHRGAWNAGERVLYILHTGECNSDSA</sequence>
<dbReference type="PANTHER" id="PTHR22255">
    <property type="entry name" value="LP06548P"/>
    <property type="match status" value="1"/>
</dbReference>
<dbReference type="PANTHER" id="PTHR22255:SF9">
    <property type="entry name" value="LP06548P"/>
    <property type="match status" value="1"/>
</dbReference>
<dbReference type="Proteomes" id="UP001209878">
    <property type="component" value="Unassembled WGS sequence"/>
</dbReference>
<dbReference type="Pfam" id="PF23070">
    <property type="entry name" value="DUF7043"/>
    <property type="match status" value="2"/>
</dbReference>
<reference evidence="3" key="1">
    <citation type="journal article" date="2023" name="Mol. Biol. Evol.">
        <title>Third-Generation Sequencing Reveals the Adaptive Role of the Epigenome in Three Deep-Sea Polychaetes.</title>
        <authorList>
            <person name="Perez M."/>
            <person name="Aroh O."/>
            <person name="Sun Y."/>
            <person name="Lan Y."/>
            <person name="Juniper S.K."/>
            <person name="Young C.R."/>
            <person name="Angers B."/>
            <person name="Qian P.Y."/>
        </authorList>
    </citation>
    <scope>NUCLEOTIDE SEQUENCE</scope>
    <source>
        <strain evidence="3">R07B-5</strain>
    </source>
</reference>
<protein>
    <recommendedName>
        <fullName evidence="2">DUF7043 domain-containing protein</fullName>
    </recommendedName>
</protein>
<evidence type="ECO:0000313" key="3">
    <source>
        <dbReference type="EMBL" id="KAK2165401.1"/>
    </source>
</evidence>
<dbReference type="EMBL" id="JAODUO010001367">
    <property type="protein sequence ID" value="KAK2165401.1"/>
    <property type="molecule type" value="Genomic_DNA"/>
</dbReference>
<name>A0AAD9NEK4_RIDPI</name>
<keyword evidence="1" id="KW-0732">Signal</keyword>
<feature type="signal peptide" evidence="1">
    <location>
        <begin position="1"/>
        <end position="21"/>
    </location>
</feature>
<gene>
    <name evidence="3" type="ORF">NP493_1367g01012</name>
</gene>
<accession>A0AAD9NEK4</accession>
<evidence type="ECO:0000313" key="4">
    <source>
        <dbReference type="Proteomes" id="UP001209878"/>
    </source>
</evidence>
<organism evidence="3 4">
    <name type="scientific">Ridgeia piscesae</name>
    <name type="common">Tubeworm</name>
    <dbReference type="NCBI Taxonomy" id="27915"/>
    <lineage>
        <taxon>Eukaryota</taxon>
        <taxon>Metazoa</taxon>
        <taxon>Spiralia</taxon>
        <taxon>Lophotrochozoa</taxon>
        <taxon>Annelida</taxon>
        <taxon>Polychaeta</taxon>
        <taxon>Sedentaria</taxon>
        <taxon>Canalipalpata</taxon>
        <taxon>Sabellida</taxon>
        <taxon>Siboglinidae</taxon>
        <taxon>Ridgeia</taxon>
    </lineage>
</organism>
<evidence type="ECO:0000256" key="1">
    <source>
        <dbReference type="SAM" id="SignalP"/>
    </source>
</evidence>
<evidence type="ECO:0000259" key="2">
    <source>
        <dbReference type="Pfam" id="PF23070"/>
    </source>
</evidence>